<accession>A0A6J6LF11</accession>
<reference evidence="1" key="1">
    <citation type="submission" date="2020-05" db="EMBL/GenBank/DDBJ databases">
        <authorList>
            <person name="Chiriac C."/>
            <person name="Salcher M."/>
            <person name="Ghai R."/>
            <person name="Kavagutti S V."/>
        </authorList>
    </citation>
    <scope>NUCLEOTIDE SEQUENCE</scope>
</reference>
<dbReference type="EMBL" id="CAEZWU010000016">
    <property type="protein sequence ID" value="CAB4659778.1"/>
    <property type="molecule type" value="Genomic_DNA"/>
</dbReference>
<dbReference type="AlphaFoldDB" id="A0A6J6LF11"/>
<dbReference type="PANTHER" id="PTHR40036">
    <property type="entry name" value="MACROCIN O-METHYLTRANSFERASE"/>
    <property type="match status" value="1"/>
</dbReference>
<evidence type="ECO:0000313" key="1">
    <source>
        <dbReference type="EMBL" id="CAB4659778.1"/>
    </source>
</evidence>
<name>A0A6J6LF11_9ZZZZ</name>
<proteinExistence type="predicted"/>
<dbReference type="Pfam" id="PF05711">
    <property type="entry name" value="TylF"/>
    <property type="match status" value="1"/>
</dbReference>
<dbReference type="InterPro" id="IPR029063">
    <property type="entry name" value="SAM-dependent_MTases_sf"/>
</dbReference>
<sequence length="252" mass="28798">MSDGNFEEPYFIPANSPEFLANGETWIENNQRFRQSQKFDFYRNAIDFIIGSHIAGSYLEFGTHRARTFTMVMGLDDFYAKNMGVTAGGLTPKSGGGYMDKYFAFDSFEGFPDDVNVRDHAQYKPGGAKTESDEFLNLLTSYGQSTERVELIKGFYENSLTKSLATRFVNESVKASLVTIDCNLYESYKSVFTWVDQFMQPGTVLYLDDFNSERALPTQGPKLAFKEYKEQTKWRFEPFLSVGWCGYSFIVC</sequence>
<dbReference type="InterPro" id="IPR008884">
    <property type="entry name" value="TylF_MeTrfase"/>
</dbReference>
<organism evidence="1">
    <name type="scientific">freshwater metagenome</name>
    <dbReference type="NCBI Taxonomy" id="449393"/>
    <lineage>
        <taxon>unclassified sequences</taxon>
        <taxon>metagenomes</taxon>
        <taxon>ecological metagenomes</taxon>
    </lineage>
</organism>
<gene>
    <name evidence="1" type="ORF">UFOPK2292_00183</name>
</gene>
<dbReference type="PANTHER" id="PTHR40036:SF1">
    <property type="entry name" value="MACROCIN O-METHYLTRANSFERASE"/>
    <property type="match status" value="1"/>
</dbReference>
<dbReference type="Gene3D" id="3.40.50.150">
    <property type="entry name" value="Vaccinia Virus protein VP39"/>
    <property type="match status" value="1"/>
</dbReference>
<protein>
    <submittedName>
        <fullName evidence="1">Unannotated protein</fullName>
    </submittedName>
</protein>